<dbReference type="AlphaFoldDB" id="A0AAV4I6U1"/>
<accession>A0AAV4I6U1</accession>
<protein>
    <submittedName>
        <fullName evidence="2">Protein brunelleschi</fullName>
    </submittedName>
</protein>
<gene>
    <name evidence="2" type="ORF">ElyMa_002932000</name>
</gene>
<dbReference type="Proteomes" id="UP000762676">
    <property type="component" value="Unassembled WGS sequence"/>
</dbReference>
<evidence type="ECO:0000313" key="2">
    <source>
        <dbReference type="EMBL" id="GFS05212.1"/>
    </source>
</evidence>
<dbReference type="Pfam" id="PF26283">
    <property type="entry name" value="Ig_TRAPPC9-Trs120_4th"/>
    <property type="match status" value="1"/>
</dbReference>
<comment type="caution">
    <text evidence="2">The sequence shown here is derived from an EMBL/GenBank/DDBJ whole genome shotgun (WGS) entry which is preliminary data.</text>
</comment>
<evidence type="ECO:0000313" key="3">
    <source>
        <dbReference type="Proteomes" id="UP000762676"/>
    </source>
</evidence>
<proteinExistence type="predicted"/>
<feature type="domain" description="Trs120/TRAPPC9 fourth Ig-like" evidence="1">
    <location>
        <begin position="34"/>
        <end position="170"/>
    </location>
</feature>
<dbReference type="EMBL" id="BMAT01006053">
    <property type="protein sequence ID" value="GFS05212.1"/>
    <property type="molecule type" value="Genomic_DNA"/>
</dbReference>
<dbReference type="InterPro" id="IPR058568">
    <property type="entry name" value="Ig_TRAPPC9_Trs120_4th"/>
</dbReference>
<reference evidence="2 3" key="1">
    <citation type="journal article" date="2021" name="Elife">
        <title>Chloroplast acquisition without the gene transfer in kleptoplastic sea slugs, Plakobranchus ocellatus.</title>
        <authorList>
            <person name="Maeda T."/>
            <person name="Takahashi S."/>
            <person name="Yoshida T."/>
            <person name="Shimamura S."/>
            <person name="Takaki Y."/>
            <person name="Nagai Y."/>
            <person name="Toyoda A."/>
            <person name="Suzuki Y."/>
            <person name="Arimoto A."/>
            <person name="Ishii H."/>
            <person name="Satoh N."/>
            <person name="Nishiyama T."/>
            <person name="Hasebe M."/>
            <person name="Maruyama T."/>
            <person name="Minagawa J."/>
            <person name="Obokata J."/>
            <person name="Shigenobu S."/>
        </authorList>
    </citation>
    <scope>NUCLEOTIDE SEQUENCE [LARGE SCALE GENOMIC DNA]</scope>
</reference>
<evidence type="ECO:0000259" key="1">
    <source>
        <dbReference type="Pfam" id="PF26283"/>
    </source>
</evidence>
<name>A0AAV4I6U1_9GAST</name>
<keyword evidence="3" id="KW-1185">Reference proteome</keyword>
<sequence length="177" mass="19294">MATDIHWGRFVFVCGQQMSTGVEVLLNETCFLPTSRFCFKSGELVEVTVLLENASEESPAQCALCVRPGQVCMSGDLALSPTSFAVIGSSTLHIDQIPPGTVVRHSCCFMFLNPGFYNLSILCTSLEDPQQADADATSRITGITQDGSNSSQSKLSTQRKRDQLSWVCGMPIRFEIT</sequence>
<organism evidence="2 3">
    <name type="scientific">Elysia marginata</name>
    <dbReference type="NCBI Taxonomy" id="1093978"/>
    <lineage>
        <taxon>Eukaryota</taxon>
        <taxon>Metazoa</taxon>
        <taxon>Spiralia</taxon>
        <taxon>Lophotrochozoa</taxon>
        <taxon>Mollusca</taxon>
        <taxon>Gastropoda</taxon>
        <taxon>Heterobranchia</taxon>
        <taxon>Euthyneura</taxon>
        <taxon>Panpulmonata</taxon>
        <taxon>Sacoglossa</taxon>
        <taxon>Placobranchoidea</taxon>
        <taxon>Plakobranchidae</taxon>
        <taxon>Elysia</taxon>
    </lineage>
</organism>